<dbReference type="Pfam" id="PF00069">
    <property type="entry name" value="Pkinase"/>
    <property type="match status" value="1"/>
</dbReference>
<dbReference type="CDD" id="cd14016">
    <property type="entry name" value="STKc_CK1"/>
    <property type="match status" value="1"/>
</dbReference>
<reference evidence="5" key="1">
    <citation type="journal article" date="2020" name="Nature">
        <title>Giant virus diversity and host interactions through global metagenomics.</title>
        <authorList>
            <person name="Schulz F."/>
            <person name="Roux S."/>
            <person name="Paez-Espino D."/>
            <person name="Jungbluth S."/>
            <person name="Walsh D.A."/>
            <person name="Denef V.J."/>
            <person name="McMahon K.D."/>
            <person name="Konstantinidis K.T."/>
            <person name="Eloe-Fadrosh E.A."/>
            <person name="Kyrpides N.C."/>
            <person name="Woyke T."/>
        </authorList>
    </citation>
    <scope>NUCLEOTIDE SEQUENCE</scope>
    <source>
        <strain evidence="5">GVMAG-S-1004661-13</strain>
    </source>
</reference>
<protein>
    <recommendedName>
        <fullName evidence="1">non-specific serine/threonine protein kinase</fullName>
        <ecNumber evidence="1">2.7.11.1</ecNumber>
    </recommendedName>
</protein>
<dbReference type="PROSITE" id="PS00107">
    <property type="entry name" value="PROTEIN_KINASE_ATP"/>
    <property type="match status" value="1"/>
</dbReference>
<organism evidence="5">
    <name type="scientific">viral metagenome</name>
    <dbReference type="NCBI Taxonomy" id="1070528"/>
    <lineage>
        <taxon>unclassified sequences</taxon>
        <taxon>metagenomes</taxon>
        <taxon>organismal metagenomes</taxon>
    </lineage>
</organism>
<dbReference type="InterPro" id="IPR017441">
    <property type="entry name" value="Protein_kinase_ATP_BS"/>
</dbReference>
<dbReference type="InterPro" id="IPR011009">
    <property type="entry name" value="Kinase-like_dom_sf"/>
</dbReference>
<evidence type="ECO:0000256" key="2">
    <source>
        <dbReference type="ARBA" id="ARBA00022741"/>
    </source>
</evidence>
<dbReference type="AlphaFoldDB" id="A0A6C0AD57"/>
<feature type="domain" description="Protein kinase" evidence="4">
    <location>
        <begin position="7"/>
        <end position="275"/>
    </location>
</feature>
<keyword evidence="2" id="KW-0547">Nucleotide-binding</keyword>
<dbReference type="InterPro" id="IPR008271">
    <property type="entry name" value="Ser/Thr_kinase_AS"/>
</dbReference>
<dbReference type="EC" id="2.7.11.1" evidence="1"/>
<dbReference type="PROSITE" id="PS00108">
    <property type="entry name" value="PROTEIN_KINASE_ST"/>
    <property type="match status" value="1"/>
</dbReference>
<evidence type="ECO:0000256" key="1">
    <source>
        <dbReference type="ARBA" id="ARBA00012513"/>
    </source>
</evidence>
<evidence type="ECO:0000313" key="5">
    <source>
        <dbReference type="EMBL" id="QHS77400.1"/>
    </source>
</evidence>
<evidence type="ECO:0000259" key="4">
    <source>
        <dbReference type="PROSITE" id="PS50011"/>
    </source>
</evidence>
<evidence type="ECO:0000256" key="3">
    <source>
        <dbReference type="ARBA" id="ARBA00022840"/>
    </source>
</evidence>
<accession>A0A6C0AD57</accession>
<dbReference type="SUPFAM" id="SSF56112">
    <property type="entry name" value="Protein kinase-like (PK-like)"/>
    <property type="match status" value="1"/>
</dbReference>
<dbReference type="GO" id="GO:0005524">
    <property type="term" value="F:ATP binding"/>
    <property type="evidence" value="ECO:0007669"/>
    <property type="project" value="UniProtKB-KW"/>
</dbReference>
<dbReference type="SMART" id="SM00220">
    <property type="entry name" value="S_TKc"/>
    <property type="match status" value="1"/>
</dbReference>
<dbReference type="Gene3D" id="1.10.510.10">
    <property type="entry name" value="Transferase(Phosphotransferase) domain 1"/>
    <property type="match status" value="1"/>
</dbReference>
<dbReference type="GO" id="GO:0004674">
    <property type="term" value="F:protein serine/threonine kinase activity"/>
    <property type="evidence" value="ECO:0007669"/>
    <property type="project" value="UniProtKB-EC"/>
</dbReference>
<keyword evidence="3" id="KW-0067">ATP-binding</keyword>
<dbReference type="PROSITE" id="PS50011">
    <property type="entry name" value="PROTEIN_KINASE_DOM"/>
    <property type="match status" value="1"/>
</dbReference>
<dbReference type="InterPro" id="IPR000719">
    <property type="entry name" value="Prot_kinase_dom"/>
</dbReference>
<dbReference type="InterPro" id="IPR050235">
    <property type="entry name" value="CK1_Ser-Thr_kinase"/>
</dbReference>
<dbReference type="PANTHER" id="PTHR11909">
    <property type="entry name" value="CASEIN KINASE-RELATED"/>
    <property type="match status" value="1"/>
</dbReference>
<name>A0A6C0AD57_9ZZZZ</name>
<proteinExistence type="predicted"/>
<dbReference type="EMBL" id="MN740546">
    <property type="protein sequence ID" value="QHS77400.1"/>
    <property type="molecule type" value="Genomic_DNA"/>
</dbReference>
<sequence length="302" mass="35303">MKLSDNYLIIEQIGSGSFGDVYKGRDIKNNKDIAIKVENITKTKRIRHEYKVYKYLKENGVIEKVPKIVDYITTPKYNFMCMEMLGKSIDDIFNDLDRKFKIETVLKLGIDIVNIIKVIHKGGFIHRDIKPSNFMVGKEDSNKVYILDFGLAKKLYDNTGNHIRFREGRSMIGTVRYCSINMHLGLEPSMRDDLESVGYMLIYLAQGKLPWQGLKKTKDQSQVDCIGEVKMCTSLAKLCEGLPDCFKEYIIYTRKLKFDEQPDYEYLIKLFDKYLNLKDKENKYEWVDLEDNELKTTKNTIL</sequence>